<dbReference type="RefSeq" id="WP_135001306.1">
    <property type="nucleotide sequence ID" value="NZ_JADLJW010000015.1"/>
</dbReference>
<dbReference type="EMBL" id="JADLKB010000001">
    <property type="protein sequence ID" value="MBF8734052.1"/>
    <property type="molecule type" value="Genomic_DNA"/>
</dbReference>
<evidence type="ECO:0000313" key="2">
    <source>
        <dbReference type="Proteomes" id="UP000639504"/>
    </source>
</evidence>
<proteinExistence type="predicted"/>
<evidence type="ECO:0000313" key="1">
    <source>
        <dbReference type="EMBL" id="MBF8734052.1"/>
    </source>
</evidence>
<gene>
    <name evidence="1" type="ORF">IR015_01370</name>
</gene>
<reference evidence="1" key="1">
    <citation type="submission" date="2020-10" db="EMBL/GenBank/DDBJ databases">
        <title>Genome sequences of Pseudomonas isolates.</title>
        <authorList>
            <person name="Wessels L."/>
            <person name="Reich F."/>
            <person name="Hammerl J."/>
        </authorList>
    </citation>
    <scope>NUCLEOTIDE SEQUENCE</scope>
    <source>
        <strain evidence="1">20-MO00640-0</strain>
    </source>
</reference>
<organism evidence="1 2">
    <name type="scientific">Pseudomonas putida</name>
    <name type="common">Arthrobacter siderocapsulatus</name>
    <dbReference type="NCBI Taxonomy" id="303"/>
    <lineage>
        <taxon>Bacteria</taxon>
        <taxon>Pseudomonadati</taxon>
        <taxon>Pseudomonadota</taxon>
        <taxon>Gammaproteobacteria</taxon>
        <taxon>Pseudomonadales</taxon>
        <taxon>Pseudomonadaceae</taxon>
        <taxon>Pseudomonas</taxon>
    </lineage>
</organism>
<accession>A0AAW4BP30</accession>
<protein>
    <submittedName>
        <fullName evidence="1">Uncharacterized protein</fullName>
    </submittedName>
</protein>
<comment type="caution">
    <text evidence="1">The sequence shown here is derived from an EMBL/GenBank/DDBJ whole genome shotgun (WGS) entry which is preliminary data.</text>
</comment>
<dbReference type="Proteomes" id="UP000639504">
    <property type="component" value="Unassembled WGS sequence"/>
</dbReference>
<name>A0AAW4BP30_PSEPU</name>
<sequence length="62" mass="6809">MQQRKVGATIFHLQVAPLRAISDKSDFLLLFGAKSPLSRIKRTEAAPFKAVEMVAGRVAPFP</sequence>
<dbReference type="AlphaFoldDB" id="A0AAW4BP30"/>